<dbReference type="Pfam" id="PF13527">
    <property type="entry name" value="Acetyltransf_9"/>
    <property type="match status" value="1"/>
</dbReference>
<feature type="binding site" evidence="3">
    <location>
        <begin position="147"/>
        <end position="148"/>
    </location>
    <ligand>
        <name>acetyl-CoA</name>
        <dbReference type="ChEBI" id="CHEBI:57288"/>
    </ligand>
</feature>
<gene>
    <name evidence="6" type="ORF">IV500_17595</name>
</gene>
<evidence type="ECO:0000256" key="2">
    <source>
        <dbReference type="ARBA" id="ARBA00023315"/>
    </source>
</evidence>
<name>A0A931CTL3_9MICC</name>
<keyword evidence="1 3" id="KW-0808">Transferase</keyword>
<organism evidence="6 7">
    <name type="scientific">Arthrobacter terrae</name>
    <dbReference type="NCBI Taxonomy" id="2935737"/>
    <lineage>
        <taxon>Bacteria</taxon>
        <taxon>Bacillati</taxon>
        <taxon>Actinomycetota</taxon>
        <taxon>Actinomycetes</taxon>
        <taxon>Micrococcales</taxon>
        <taxon>Micrococcaceae</taxon>
        <taxon>Arthrobacter</taxon>
    </lineage>
</organism>
<dbReference type="Pfam" id="PF17668">
    <property type="entry name" value="Acetyltransf_17"/>
    <property type="match status" value="1"/>
</dbReference>
<dbReference type="AlphaFoldDB" id="A0A931CTL3"/>
<dbReference type="InterPro" id="IPR025559">
    <property type="entry name" value="Eis_dom"/>
</dbReference>
<accession>A0A931CTL3</accession>
<comment type="caution">
    <text evidence="6">The sequence shown here is derived from an EMBL/GenBank/DDBJ whole genome shotgun (WGS) entry which is preliminary data.</text>
</comment>
<dbReference type="Gene3D" id="3.40.630.30">
    <property type="match status" value="2"/>
</dbReference>
<dbReference type="PANTHER" id="PTHR37817">
    <property type="entry name" value="N-ACETYLTRANSFERASE EIS"/>
    <property type="match status" value="1"/>
</dbReference>
<dbReference type="Pfam" id="PF13530">
    <property type="entry name" value="SCP2_2"/>
    <property type="match status" value="1"/>
</dbReference>
<dbReference type="InterPro" id="IPR016181">
    <property type="entry name" value="Acyl_CoA_acyltransferase"/>
</dbReference>
<proteinExistence type="inferred from homology"/>
<feature type="domain" description="Eis-like acetyltransferase" evidence="5">
    <location>
        <begin position="222"/>
        <end position="330"/>
    </location>
</feature>
<dbReference type="GO" id="GO:0034069">
    <property type="term" value="F:aminoglycoside N-acetyltransferase activity"/>
    <property type="evidence" value="ECO:0007669"/>
    <property type="project" value="TreeGrafter"/>
</dbReference>
<dbReference type="RefSeq" id="WP_196398119.1">
    <property type="nucleotide sequence ID" value="NZ_JADNYM010000026.1"/>
</dbReference>
<feature type="active site" description="Proton donor" evidence="3">
    <location>
        <position position="152"/>
    </location>
</feature>
<dbReference type="Gene3D" id="3.30.1050.10">
    <property type="entry name" value="SCP2 sterol-binding domain"/>
    <property type="match status" value="1"/>
</dbReference>
<dbReference type="PANTHER" id="PTHR37817:SF1">
    <property type="entry name" value="N-ACETYLTRANSFERASE EIS"/>
    <property type="match status" value="1"/>
</dbReference>
<dbReference type="InterPro" id="IPR036527">
    <property type="entry name" value="SCP2_sterol-bd_dom_sf"/>
</dbReference>
<dbReference type="InterPro" id="IPR022902">
    <property type="entry name" value="NAcTrfase_Eis"/>
</dbReference>
<dbReference type="SUPFAM" id="SSF55718">
    <property type="entry name" value="SCP-like"/>
    <property type="match status" value="1"/>
</dbReference>
<feature type="domain" description="Enhanced intracellular survival protein" evidence="4">
    <location>
        <begin position="335"/>
        <end position="430"/>
    </location>
</feature>
<keyword evidence="2 3" id="KW-0012">Acyltransferase</keyword>
<feature type="binding site" evidence="3">
    <location>
        <begin position="111"/>
        <end position="113"/>
    </location>
    <ligand>
        <name>acetyl-CoA</name>
        <dbReference type="ChEBI" id="CHEBI:57288"/>
    </ligand>
</feature>
<dbReference type="InterPro" id="IPR051554">
    <property type="entry name" value="Acetyltransferase_Eis"/>
</dbReference>
<evidence type="ECO:0000259" key="5">
    <source>
        <dbReference type="Pfam" id="PF17668"/>
    </source>
</evidence>
<dbReference type="GO" id="GO:0030649">
    <property type="term" value="P:aminoglycoside antibiotic catabolic process"/>
    <property type="evidence" value="ECO:0007669"/>
    <property type="project" value="TreeGrafter"/>
</dbReference>
<evidence type="ECO:0000256" key="3">
    <source>
        <dbReference type="HAMAP-Rule" id="MF_01812"/>
    </source>
</evidence>
<dbReference type="NCBIfam" id="NF002369">
    <property type="entry name" value="PRK01346.1-6"/>
    <property type="match status" value="1"/>
</dbReference>
<evidence type="ECO:0000259" key="4">
    <source>
        <dbReference type="Pfam" id="PF13530"/>
    </source>
</evidence>
<dbReference type="EMBL" id="JADNYM010000026">
    <property type="protein sequence ID" value="MBG0741184.1"/>
    <property type="molecule type" value="Genomic_DNA"/>
</dbReference>
<comment type="similarity">
    <text evidence="3">Belongs to the acetyltransferase Eis family.</text>
</comment>
<evidence type="ECO:0000256" key="1">
    <source>
        <dbReference type="ARBA" id="ARBA00022679"/>
    </source>
</evidence>
<reference evidence="6 7" key="1">
    <citation type="submission" date="2020-11" db="EMBL/GenBank/DDBJ databases">
        <title>Arthrobacter antarcticus sp. nov., isolated from Antarctic Soil.</title>
        <authorList>
            <person name="Li J."/>
        </authorList>
    </citation>
    <scope>NUCLEOTIDE SEQUENCE [LARGE SCALE GENOMIC DNA]</scope>
    <source>
        <strain evidence="6 7">Z1-20</strain>
    </source>
</reference>
<comment type="subunit">
    <text evidence="3">Homohexamer; trimer of dimers.</text>
</comment>
<protein>
    <submittedName>
        <fullName evidence="6">GNAT family N-acetyltransferase</fullName>
    </submittedName>
</protein>
<evidence type="ECO:0000313" key="6">
    <source>
        <dbReference type="EMBL" id="MBG0741184.1"/>
    </source>
</evidence>
<dbReference type="HAMAP" id="MF_01812">
    <property type="entry name" value="Eis"/>
    <property type="match status" value="1"/>
</dbReference>
<keyword evidence="7" id="KW-1185">Reference proteome</keyword>
<dbReference type="InterPro" id="IPR041380">
    <property type="entry name" value="Acetyltransf_17"/>
</dbReference>
<sequence length="438" mass="47127">MTIIAEPTEEFPYQIRSFPAKSAADGVEPASAKWTEAVAFGFHAGAPEDLDIEKSLTSEEKDGRIHTGAYAASALDGAWDADYPVATYASYRKTVNVGAGKLLPAHLISAVTVRPTHRRRGLLRTIITADLRRAKADGLAIAALTASEATIYGRFGFGAATHAATIEVDSSHGFALKSAQPGRGIVEIAEPGVLRELEPRIFNRVHAGTFGSIGRQDSYRYRVSGYWNYGKPGRDRTVRAALYYGQDGKCEGYVSYRVLETETPATLKVIDLLAADHAAHLALWQFLGSVDLVQRIRREGVPMADPLPWALADKRRYQVTEVEDHLWLRILDTTAALQARHYWLDGTVTLKVMDALGFAGGVYRLHTLDGVGTVTELPASEPADLELGAAELAQLYLAGVSAQTLLAAGTVGELRTGGAAAVDAVFAAPVPAHSLTDF</sequence>
<dbReference type="Proteomes" id="UP000655366">
    <property type="component" value="Unassembled WGS sequence"/>
</dbReference>
<dbReference type="SUPFAM" id="SSF55729">
    <property type="entry name" value="Acyl-CoA N-acyltransferases (Nat)"/>
    <property type="match status" value="1"/>
</dbReference>
<evidence type="ECO:0000313" key="7">
    <source>
        <dbReference type="Proteomes" id="UP000655366"/>
    </source>
</evidence>
<feature type="binding site" evidence="3">
    <location>
        <begin position="119"/>
        <end position="124"/>
    </location>
    <ligand>
        <name>acetyl-CoA</name>
        <dbReference type="ChEBI" id="CHEBI:57288"/>
    </ligand>
</feature>
<feature type="active site" description="Proton acceptor; via carboxylate" evidence="3">
    <location>
        <position position="438"/>
    </location>
</feature>